<sequence length="142" mass="16317">MVEGQCCWTWKRRWDCCDFRVGRPLDMEGLWGASKLDVNGRGVKAYDGRRCMAYGGSKIMRTMVFFLLLGEDCVHGKKGYGMVIAYCVMGIGYVVGAVFECEILGRLGRVIIACLGREYECCFYRVNMRRRIQVNGLFYEEE</sequence>
<protein>
    <recommendedName>
        <fullName evidence="4">Transmembrane protein</fullName>
    </recommendedName>
</protein>
<feature type="transmembrane region" description="Helical" evidence="1">
    <location>
        <begin position="51"/>
        <end position="68"/>
    </location>
</feature>
<dbReference type="Proteomes" id="UP001367508">
    <property type="component" value="Unassembled WGS sequence"/>
</dbReference>
<evidence type="ECO:0000313" key="3">
    <source>
        <dbReference type="Proteomes" id="UP001367508"/>
    </source>
</evidence>
<accession>A0AAN9LMT7</accession>
<name>A0AAN9LMT7_CANGL</name>
<evidence type="ECO:0008006" key="4">
    <source>
        <dbReference type="Google" id="ProtNLM"/>
    </source>
</evidence>
<feature type="transmembrane region" description="Helical" evidence="1">
    <location>
        <begin position="80"/>
        <end position="99"/>
    </location>
</feature>
<keyword evidence="3" id="KW-1185">Reference proteome</keyword>
<comment type="caution">
    <text evidence="2">The sequence shown here is derived from an EMBL/GenBank/DDBJ whole genome shotgun (WGS) entry which is preliminary data.</text>
</comment>
<keyword evidence="1" id="KW-1133">Transmembrane helix</keyword>
<evidence type="ECO:0000256" key="1">
    <source>
        <dbReference type="SAM" id="Phobius"/>
    </source>
</evidence>
<keyword evidence="1" id="KW-0812">Transmembrane</keyword>
<keyword evidence="1" id="KW-0472">Membrane</keyword>
<evidence type="ECO:0000313" key="2">
    <source>
        <dbReference type="EMBL" id="KAK7336338.1"/>
    </source>
</evidence>
<organism evidence="2 3">
    <name type="scientific">Canavalia gladiata</name>
    <name type="common">Sword bean</name>
    <name type="synonym">Dolichos gladiatus</name>
    <dbReference type="NCBI Taxonomy" id="3824"/>
    <lineage>
        <taxon>Eukaryota</taxon>
        <taxon>Viridiplantae</taxon>
        <taxon>Streptophyta</taxon>
        <taxon>Embryophyta</taxon>
        <taxon>Tracheophyta</taxon>
        <taxon>Spermatophyta</taxon>
        <taxon>Magnoliopsida</taxon>
        <taxon>eudicotyledons</taxon>
        <taxon>Gunneridae</taxon>
        <taxon>Pentapetalae</taxon>
        <taxon>rosids</taxon>
        <taxon>fabids</taxon>
        <taxon>Fabales</taxon>
        <taxon>Fabaceae</taxon>
        <taxon>Papilionoideae</taxon>
        <taxon>50 kb inversion clade</taxon>
        <taxon>NPAAA clade</taxon>
        <taxon>indigoferoid/millettioid clade</taxon>
        <taxon>Phaseoleae</taxon>
        <taxon>Canavalia</taxon>
    </lineage>
</organism>
<dbReference type="AlphaFoldDB" id="A0AAN9LMT7"/>
<gene>
    <name evidence="2" type="ORF">VNO77_16875</name>
</gene>
<reference evidence="2 3" key="1">
    <citation type="submission" date="2024-01" db="EMBL/GenBank/DDBJ databases">
        <title>The genomes of 5 underutilized Papilionoideae crops provide insights into root nodulation and disease resistanc.</title>
        <authorList>
            <person name="Jiang F."/>
        </authorList>
    </citation>
    <scope>NUCLEOTIDE SEQUENCE [LARGE SCALE GENOMIC DNA]</scope>
    <source>
        <strain evidence="2">LVBAO_FW01</strain>
        <tissue evidence="2">Leaves</tissue>
    </source>
</reference>
<proteinExistence type="predicted"/>
<dbReference type="EMBL" id="JAYMYQ010000004">
    <property type="protein sequence ID" value="KAK7336338.1"/>
    <property type="molecule type" value="Genomic_DNA"/>
</dbReference>